<dbReference type="NCBIfam" id="NF004198">
    <property type="entry name" value="PRK05653.1-3"/>
    <property type="match status" value="1"/>
</dbReference>
<comment type="catalytic activity">
    <reaction evidence="7 10">
        <text>a (3R)-hydroxyacyl-[ACP] + NADP(+) = a 3-oxoacyl-[ACP] + NADPH + H(+)</text>
        <dbReference type="Rhea" id="RHEA:17397"/>
        <dbReference type="Rhea" id="RHEA-COMP:9916"/>
        <dbReference type="Rhea" id="RHEA-COMP:9945"/>
        <dbReference type="ChEBI" id="CHEBI:15378"/>
        <dbReference type="ChEBI" id="CHEBI:57783"/>
        <dbReference type="ChEBI" id="CHEBI:58349"/>
        <dbReference type="ChEBI" id="CHEBI:78776"/>
        <dbReference type="ChEBI" id="CHEBI:78827"/>
        <dbReference type="EC" id="1.1.1.100"/>
    </reaction>
</comment>
<dbReference type="FunFam" id="3.40.50.720:FF:000115">
    <property type="entry name" value="3-oxoacyl-[acyl-carrier-protein] reductase FabG"/>
    <property type="match status" value="1"/>
</dbReference>
<keyword evidence="10" id="KW-0443">Lipid metabolism</keyword>
<evidence type="ECO:0000259" key="11">
    <source>
        <dbReference type="SMART" id="SM00822"/>
    </source>
</evidence>
<dbReference type="NCBIfam" id="NF009466">
    <property type="entry name" value="PRK12826.1-2"/>
    <property type="match status" value="1"/>
</dbReference>
<dbReference type="GO" id="GO:0004316">
    <property type="term" value="F:3-oxoacyl-[acyl-carrier-protein] reductase (NADPH) activity"/>
    <property type="evidence" value="ECO:0007669"/>
    <property type="project" value="UniProtKB-UniRule"/>
</dbReference>
<dbReference type="STRING" id="1120976.SAMN03080606_03465"/>
<dbReference type="EMBL" id="FMUS01000027">
    <property type="protein sequence ID" value="SCY99610.1"/>
    <property type="molecule type" value="Genomic_DNA"/>
</dbReference>
<dbReference type="RefSeq" id="WP_091546020.1">
    <property type="nucleotide sequence ID" value="NZ_FMUS01000027.1"/>
</dbReference>
<protein>
    <recommendedName>
        <fullName evidence="3 10">3-oxoacyl-[acyl-carrier-protein] reductase</fullName>
        <ecNumber evidence="3 10">1.1.1.100</ecNumber>
    </recommendedName>
</protein>
<dbReference type="EC" id="1.1.1.100" evidence="3 10"/>
<dbReference type="PROSITE" id="PS00061">
    <property type="entry name" value="ADH_SHORT"/>
    <property type="match status" value="1"/>
</dbReference>
<dbReference type="UniPathway" id="UPA00094"/>
<accession>A0A1G5KHQ2</accession>
<dbReference type="InterPro" id="IPR020904">
    <property type="entry name" value="Sc_DH/Rdtase_CS"/>
</dbReference>
<comment type="subunit">
    <text evidence="10">Homotetramer.</text>
</comment>
<organism evidence="12 13">
    <name type="scientific">Alkaliphilus peptidifermentans DSM 18978</name>
    <dbReference type="NCBI Taxonomy" id="1120976"/>
    <lineage>
        <taxon>Bacteria</taxon>
        <taxon>Bacillati</taxon>
        <taxon>Bacillota</taxon>
        <taxon>Clostridia</taxon>
        <taxon>Peptostreptococcales</taxon>
        <taxon>Natronincolaceae</taxon>
        <taxon>Alkaliphilus</taxon>
    </lineage>
</organism>
<evidence type="ECO:0000256" key="4">
    <source>
        <dbReference type="ARBA" id="ARBA00022857"/>
    </source>
</evidence>
<dbReference type="InterPro" id="IPR050259">
    <property type="entry name" value="SDR"/>
</dbReference>
<comment type="pathway">
    <text evidence="1 10">Lipid metabolism; fatty acid biosynthesis.</text>
</comment>
<dbReference type="OrthoDB" id="9803333at2"/>
<feature type="active site" description="Proton acceptor" evidence="8">
    <location>
        <position position="154"/>
    </location>
</feature>
<keyword evidence="5 10" id="KW-0560">Oxidoreductase</keyword>
<feature type="domain" description="Ketoreductase" evidence="11">
    <location>
        <begin position="6"/>
        <end position="185"/>
    </location>
</feature>
<dbReference type="PANTHER" id="PTHR42879:SF2">
    <property type="entry name" value="3-OXOACYL-[ACYL-CARRIER-PROTEIN] REDUCTASE FABG"/>
    <property type="match status" value="1"/>
</dbReference>
<keyword evidence="10" id="KW-0444">Lipid biosynthesis</keyword>
<dbReference type="PRINTS" id="PR00080">
    <property type="entry name" value="SDRFAMILY"/>
</dbReference>
<evidence type="ECO:0000256" key="6">
    <source>
        <dbReference type="ARBA" id="ARBA00023221"/>
    </source>
</evidence>
<dbReference type="Pfam" id="PF13561">
    <property type="entry name" value="adh_short_C2"/>
    <property type="match status" value="1"/>
</dbReference>
<evidence type="ECO:0000256" key="10">
    <source>
        <dbReference type="RuleBase" id="RU366074"/>
    </source>
</evidence>
<evidence type="ECO:0000256" key="8">
    <source>
        <dbReference type="PIRSR" id="PIRSR611284-1"/>
    </source>
</evidence>
<dbReference type="InterPro" id="IPR011284">
    <property type="entry name" value="3oxo_ACP_reduc"/>
</dbReference>
<feature type="binding site" evidence="9">
    <location>
        <position position="89"/>
    </location>
    <ligand>
        <name>NADP(+)</name>
        <dbReference type="ChEBI" id="CHEBI:58349"/>
    </ligand>
</feature>
<evidence type="ECO:0000313" key="13">
    <source>
        <dbReference type="Proteomes" id="UP000198636"/>
    </source>
</evidence>
<evidence type="ECO:0000256" key="1">
    <source>
        <dbReference type="ARBA" id="ARBA00005194"/>
    </source>
</evidence>
<dbReference type="GO" id="GO:0008202">
    <property type="term" value="P:steroid metabolic process"/>
    <property type="evidence" value="ECO:0007669"/>
    <property type="project" value="UniProtKB-KW"/>
</dbReference>
<keyword evidence="10" id="KW-0275">Fatty acid biosynthesis</keyword>
<dbReference type="InterPro" id="IPR036291">
    <property type="entry name" value="NAD(P)-bd_dom_sf"/>
</dbReference>
<dbReference type="NCBIfam" id="NF005559">
    <property type="entry name" value="PRK07231.1"/>
    <property type="match status" value="1"/>
</dbReference>
<dbReference type="SUPFAM" id="SSF51735">
    <property type="entry name" value="NAD(P)-binding Rossmann-fold domains"/>
    <property type="match status" value="1"/>
</dbReference>
<keyword evidence="13" id="KW-1185">Reference proteome</keyword>
<dbReference type="PANTHER" id="PTHR42879">
    <property type="entry name" value="3-OXOACYL-(ACYL-CARRIER-PROTEIN) REDUCTASE"/>
    <property type="match status" value="1"/>
</dbReference>
<gene>
    <name evidence="12" type="ORF">SAMN03080606_03465</name>
</gene>
<proteinExistence type="inferred from homology"/>
<dbReference type="NCBIfam" id="TIGR01830">
    <property type="entry name" value="3oxo_ACP_reduc"/>
    <property type="match status" value="1"/>
</dbReference>
<evidence type="ECO:0000256" key="9">
    <source>
        <dbReference type="PIRSR" id="PIRSR611284-2"/>
    </source>
</evidence>
<evidence type="ECO:0000313" key="12">
    <source>
        <dbReference type="EMBL" id="SCY99610.1"/>
    </source>
</evidence>
<evidence type="ECO:0000256" key="3">
    <source>
        <dbReference type="ARBA" id="ARBA00012948"/>
    </source>
</evidence>
<dbReference type="GO" id="GO:0006633">
    <property type="term" value="P:fatty acid biosynthetic process"/>
    <property type="evidence" value="ECO:0007669"/>
    <property type="project" value="UniProtKB-UniPathway"/>
</dbReference>
<sequence length="246" mass="26433">MKLKDKVVIVTGAARGIGKATAIKFAQEGAKVVVANIRLESMDEVVAEIKEIGGEVLAYDVNVVNRDQIQVMVDDIISKWGRIDVLVNNAGITADNQLLKMPEEDFDKVIAVNLKGVYNCTQIVSAVMAEKGRGVILNASSVVGVYGNFGQTNYAATKFGVIGMTKTWAKELGRKGIRVNAVAPGFILTPMTEKMPEKVLELMKDKSPIRLLGMPEDIANAYAFLASDEAKFITGTVLSVDGGVVL</sequence>
<dbReference type="Proteomes" id="UP000198636">
    <property type="component" value="Unassembled WGS sequence"/>
</dbReference>
<dbReference type="Gene3D" id="3.40.50.720">
    <property type="entry name" value="NAD(P)-binding Rossmann-like Domain"/>
    <property type="match status" value="1"/>
</dbReference>
<dbReference type="AlphaFoldDB" id="A0A1G5KHQ2"/>
<feature type="binding site" evidence="9">
    <location>
        <position position="187"/>
    </location>
    <ligand>
        <name>NADP(+)</name>
        <dbReference type="ChEBI" id="CHEBI:58349"/>
    </ligand>
</feature>
<comment type="function">
    <text evidence="10">Catalyzes the NADPH-dependent reduction of beta-ketoacyl-ACP substrates to beta-hydroxyacyl-ACP products, the first reductive step in the elongation cycle of fatty acid biosynthesis.</text>
</comment>
<keyword evidence="10" id="KW-0276">Fatty acid metabolism</keyword>
<feature type="binding site" evidence="9">
    <location>
        <begin position="12"/>
        <end position="15"/>
    </location>
    <ligand>
        <name>NADP(+)</name>
        <dbReference type="ChEBI" id="CHEBI:58349"/>
    </ligand>
</feature>
<evidence type="ECO:0000256" key="7">
    <source>
        <dbReference type="ARBA" id="ARBA00048508"/>
    </source>
</evidence>
<dbReference type="PRINTS" id="PR00081">
    <property type="entry name" value="GDHRDH"/>
</dbReference>
<feature type="binding site" evidence="9">
    <location>
        <begin position="154"/>
        <end position="158"/>
    </location>
    <ligand>
        <name>NADP(+)</name>
        <dbReference type="ChEBI" id="CHEBI:58349"/>
    </ligand>
</feature>
<evidence type="ECO:0000256" key="5">
    <source>
        <dbReference type="ARBA" id="ARBA00023002"/>
    </source>
</evidence>
<comment type="similarity">
    <text evidence="2 10">Belongs to the short-chain dehydrogenases/reductases (SDR) family.</text>
</comment>
<dbReference type="InterPro" id="IPR057326">
    <property type="entry name" value="KR_dom"/>
</dbReference>
<reference evidence="12 13" key="1">
    <citation type="submission" date="2016-10" db="EMBL/GenBank/DDBJ databases">
        <authorList>
            <person name="de Groot N.N."/>
        </authorList>
    </citation>
    <scope>NUCLEOTIDE SEQUENCE [LARGE SCALE GENOMIC DNA]</scope>
    <source>
        <strain evidence="12 13">DSM 18978</strain>
    </source>
</reference>
<keyword evidence="6" id="KW-0753">Steroid metabolism</keyword>
<evidence type="ECO:0000256" key="2">
    <source>
        <dbReference type="ARBA" id="ARBA00006484"/>
    </source>
</evidence>
<keyword evidence="4 9" id="KW-0521">NADP</keyword>
<dbReference type="GO" id="GO:0051287">
    <property type="term" value="F:NAD binding"/>
    <property type="evidence" value="ECO:0007669"/>
    <property type="project" value="UniProtKB-UniRule"/>
</dbReference>
<dbReference type="SMART" id="SM00822">
    <property type="entry name" value="PKS_KR"/>
    <property type="match status" value="1"/>
</dbReference>
<dbReference type="CDD" id="cd05333">
    <property type="entry name" value="BKR_SDR_c"/>
    <property type="match status" value="1"/>
</dbReference>
<dbReference type="InterPro" id="IPR002347">
    <property type="entry name" value="SDR_fam"/>
</dbReference>
<feature type="binding site" evidence="9">
    <location>
        <begin position="62"/>
        <end position="63"/>
    </location>
    <ligand>
        <name>NADP(+)</name>
        <dbReference type="ChEBI" id="CHEBI:58349"/>
    </ligand>
</feature>
<name>A0A1G5KHQ2_9FIRM</name>